<feature type="transmembrane region" description="Helical" evidence="1">
    <location>
        <begin position="262"/>
        <end position="291"/>
    </location>
</feature>
<feature type="transmembrane region" description="Helical" evidence="1">
    <location>
        <begin position="231"/>
        <end position="256"/>
    </location>
</feature>
<keyword evidence="2" id="KW-1185">Reference proteome</keyword>
<dbReference type="Pfam" id="PF10318">
    <property type="entry name" value="7TM_GPCR_Srh"/>
    <property type="match status" value="1"/>
</dbReference>
<accession>A0A1I7ZYP6</accession>
<evidence type="ECO:0000256" key="1">
    <source>
        <dbReference type="SAM" id="Phobius"/>
    </source>
</evidence>
<name>A0A1I7ZYP6_9BILA</name>
<dbReference type="InterPro" id="IPR019422">
    <property type="entry name" value="7TM_GPCR_serpentine_rcpt_Srh"/>
</dbReference>
<feature type="transmembrane region" description="Helical" evidence="1">
    <location>
        <begin position="44"/>
        <end position="62"/>
    </location>
</feature>
<feature type="transmembrane region" description="Helical" evidence="1">
    <location>
        <begin position="12"/>
        <end position="32"/>
    </location>
</feature>
<proteinExistence type="predicted"/>
<feature type="transmembrane region" description="Helical" evidence="1">
    <location>
        <begin position="184"/>
        <end position="210"/>
    </location>
</feature>
<keyword evidence="1" id="KW-0472">Membrane</keyword>
<reference evidence="3" key="1">
    <citation type="submission" date="2016-11" db="UniProtKB">
        <authorList>
            <consortium name="WormBaseParasite"/>
        </authorList>
    </citation>
    <scope>IDENTIFICATION</scope>
</reference>
<organism evidence="2 3">
    <name type="scientific">Steinernema glaseri</name>
    <dbReference type="NCBI Taxonomy" id="37863"/>
    <lineage>
        <taxon>Eukaryota</taxon>
        <taxon>Metazoa</taxon>
        <taxon>Ecdysozoa</taxon>
        <taxon>Nematoda</taxon>
        <taxon>Chromadorea</taxon>
        <taxon>Rhabditida</taxon>
        <taxon>Tylenchina</taxon>
        <taxon>Panagrolaimomorpha</taxon>
        <taxon>Strongyloidoidea</taxon>
        <taxon>Steinernematidae</taxon>
        <taxon>Steinernema</taxon>
    </lineage>
</organism>
<feature type="transmembrane region" description="Helical" evidence="1">
    <location>
        <begin position="131"/>
        <end position="152"/>
    </location>
</feature>
<evidence type="ECO:0000313" key="3">
    <source>
        <dbReference type="WBParaSite" id="L893_g30954.t1"/>
    </source>
</evidence>
<evidence type="ECO:0000313" key="2">
    <source>
        <dbReference type="Proteomes" id="UP000095287"/>
    </source>
</evidence>
<dbReference type="Proteomes" id="UP000095287">
    <property type="component" value="Unplaced"/>
</dbReference>
<dbReference type="PANTHER" id="PTHR45830:SF15">
    <property type="entry name" value="SERPENTINE RECEPTOR, CLASS I"/>
    <property type="match status" value="1"/>
</dbReference>
<keyword evidence="1" id="KW-0812">Transmembrane</keyword>
<protein>
    <submittedName>
        <fullName evidence="3">G_PROTEIN_RECEP_F1_2 domain-containing protein</fullName>
    </submittedName>
</protein>
<dbReference type="AlphaFoldDB" id="A0A1I7ZYP6"/>
<sequence length="332" mass="38188">MDDKYSYIYNRMLDLTAVGSMTIKPLCIYIVIKKTPKFMKILSYFMLNELIWTFVHNTQYTLGHPIPMMPAMCYRMDGLVSDWMKTEEQRAMFFLALTFTAVNSCIGIAITFIVRYLALAFGKKISPRLRAWCYLFCVIAHIMVSVILGFLYRMWMIPISEYPESNLPKDTKNFFCFHPGGTELRIVLCMIIMLYGGTTMCIALFAGLCVRELRLNRHLLEKRTLDMQKEVQNKLLIITGAAMLVGTLPLGIYSVYICNGQWPFTLVIISVAMFFYVNHGTVYAVLILCLFTSYRKATIAMVKALKSKLWKALRIKSTTEDVVFQHVNSGTR</sequence>
<dbReference type="PANTHER" id="PTHR45830">
    <property type="entry name" value="SERPENTINE RECEPTOR, CLASS I"/>
    <property type="match status" value="1"/>
</dbReference>
<dbReference type="WBParaSite" id="L893_g30954.t1">
    <property type="protein sequence ID" value="L893_g30954.t1"/>
    <property type="gene ID" value="L893_g30954"/>
</dbReference>
<feature type="transmembrane region" description="Helical" evidence="1">
    <location>
        <begin position="91"/>
        <end position="119"/>
    </location>
</feature>
<keyword evidence="1" id="KW-1133">Transmembrane helix</keyword>